<reference evidence="1 2" key="1">
    <citation type="submission" date="2018-06" db="EMBL/GenBank/DDBJ databases">
        <authorList>
            <person name="Zhirakovskaya E."/>
        </authorList>
    </citation>
    <scope>NUCLEOTIDE SEQUENCE [LARGE SCALE GENOMIC DNA]</scope>
    <source>
        <strain evidence="1 2">LY3</strain>
    </source>
</reference>
<dbReference type="EMBL" id="QLIN01000007">
    <property type="protein sequence ID" value="RAI68156.1"/>
    <property type="molecule type" value="Genomic_DNA"/>
</dbReference>
<protein>
    <submittedName>
        <fullName evidence="1">Uncharacterized protein</fullName>
    </submittedName>
</protein>
<evidence type="ECO:0000313" key="1">
    <source>
        <dbReference type="EMBL" id="RAI68156.1"/>
    </source>
</evidence>
<proteinExistence type="predicted"/>
<organism evidence="1 2">
    <name type="scientific">Pseudomonas fluorescens</name>
    <dbReference type="NCBI Taxonomy" id="294"/>
    <lineage>
        <taxon>Bacteria</taxon>
        <taxon>Pseudomonadati</taxon>
        <taxon>Pseudomonadota</taxon>
        <taxon>Gammaproteobacteria</taxon>
        <taxon>Pseudomonadales</taxon>
        <taxon>Pseudomonadaceae</taxon>
        <taxon>Pseudomonas</taxon>
    </lineage>
</organism>
<accession>A0A327N1I3</accession>
<comment type="caution">
    <text evidence="1">The sequence shown here is derived from an EMBL/GenBank/DDBJ whole genome shotgun (WGS) entry which is preliminary data.</text>
</comment>
<evidence type="ECO:0000313" key="2">
    <source>
        <dbReference type="Proteomes" id="UP000249493"/>
    </source>
</evidence>
<name>A0A327N1I3_PSEFL</name>
<gene>
    <name evidence="1" type="ORF">DOZ80_17285</name>
</gene>
<dbReference type="Proteomes" id="UP000249493">
    <property type="component" value="Unassembled WGS sequence"/>
</dbReference>
<sequence>MAVVTPSPASRLLQIVGVPIFGWHTRTRRSRLAGDGVGEHCSVITQHAPFDGALLRARPV</sequence>
<dbReference type="AlphaFoldDB" id="A0A327N1I3"/>